<accession>U1RP15</accession>
<dbReference type="EMBL" id="AWSD01000070">
    <property type="protein sequence ID" value="ERH21368.1"/>
    <property type="molecule type" value="Genomic_DNA"/>
</dbReference>
<sequence length="39" mass="4205">MEIAGGVQGSSAQQVDFREEIADARIQAEELVAQCFHIG</sequence>
<evidence type="ECO:0000313" key="2">
    <source>
        <dbReference type="Proteomes" id="UP000016498"/>
    </source>
</evidence>
<dbReference type="Proteomes" id="UP000016498">
    <property type="component" value="Unassembled WGS sequence"/>
</dbReference>
<organism evidence="1 2">
    <name type="scientific">Actinomyces johnsonii F0510</name>
    <dbReference type="NCBI Taxonomy" id="1227262"/>
    <lineage>
        <taxon>Bacteria</taxon>
        <taxon>Bacillati</taxon>
        <taxon>Actinomycetota</taxon>
        <taxon>Actinomycetes</taxon>
        <taxon>Actinomycetales</taxon>
        <taxon>Actinomycetaceae</taxon>
        <taxon>Actinomyces</taxon>
    </lineage>
</organism>
<gene>
    <name evidence="1" type="ORF">HMPREF1549_00751</name>
</gene>
<dbReference type="HOGENOM" id="CLU_3303418_0_0_11"/>
<comment type="caution">
    <text evidence="1">The sequence shown here is derived from an EMBL/GenBank/DDBJ whole genome shotgun (WGS) entry which is preliminary data.</text>
</comment>
<dbReference type="PATRIC" id="fig|1227262.3.peg.596"/>
<name>U1RP15_9ACTO</name>
<dbReference type="AlphaFoldDB" id="U1RP15"/>
<proteinExistence type="predicted"/>
<evidence type="ECO:0000313" key="1">
    <source>
        <dbReference type="EMBL" id="ERH21368.1"/>
    </source>
</evidence>
<reference evidence="1 2" key="1">
    <citation type="submission" date="2013-06" db="EMBL/GenBank/DDBJ databases">
        <authorList>
            <person name="Weinstock G."/>
            <person name="Sodergren E."/>
            <person name="Lobos E.A."/>
            <person name="Fulton L."/>
            <person name="Fulton R."/>
            <person name="Courtney L."/>
            <person name="Fronick C."/>
            <person name="O'Laughlin M."/>
            <person name="Godfrey J."/>
            <person name="Wilson R.M."/>
            <person name="Miner T."/>
            <person name="Farmer C."/>
            <person name="Delehaunty K."/>
            <person name="Cordes M."/>
            <person name="Minx P."/>
            <person name="Tomlinson C."/>
            <person name="Chen J."/>
            <person name="Wollam A."/>
            <person name="Pepin K.H."/>
            <person name="Bhonagiri V."/>
            <person name="Zhang X."/>
            <person name="Warren W."/>
            <person name="Mitreva M."/>
            <person name="Mardis E.R."/>
            <person name="Wilson R.K."/>
        </authorList>
    </citation>
    <scope>NUCLEOTIDE SEQUENCE [LARGE SCALE GENOMIC DNA]</scope>
    <source>
        <strain evidence="1 2">F0510</strain>
    </source>
</reference>
<protein>
    <submittedName>
        <fullName evidence="1">Uncharacterized protein</fullName>
    </submittedName>
</protein>